<feature type="compositionally biased region" description="Basic residues" evidence="2">
    <location>
        <begin position="300"/>
        <end position="310"/>
    </location>
</feature>
<comment type="caution">
    <text evidence="4">The sequence shown here is derived from an EMBL/GenBank/DDBJ whole genome shotgun (WGS) entry which is preliminary data.</text>
</comment>
<feature type="compositionally biased region" description="Polar residues" evidence="2">
    <location>
        <begin position="102"/>
        <end position="117"/>
    </location>
</feature>
<feature type="compositionally biased region" description="Basic and acidic residues" evidence="2">
    <location>
        <begin position="236"/>
        <end position="246"/>
    </location>
</feature>
<feature type="compositionally biased region" description="Low complexity" evidence="2">
    <location>
        <begin position="1131"/>
        <end position="1148"/>
    </location>
</feature>
<feature type="region of interest" description="Disordered" evidence="2">
    <location>
        <begin position="419"/>
        <end position="540"/>
    </location>
</feature>
<feature type="compositionally biased region" description="Basic and acidic residues" evidence="2">
    <location>
        <begin position="1093"/>
        <end position="1126"/>
    </location>
</feature>
<evidence type="ECO:0000256" key="2">
    <source>
        <dbReference type="SAM" id="MobiDB-lite"/>
    </source>
</evidence>
<feature type="compositionally biased region" description="Basic and acidic residues" evidence="2">
    <location>
        <begin position="1296"/>
        <end position="1308"/>
    </location>
</feature>
<dbReference type="InterPro" id="IPR036236">
    <property type="entry name" value="Znf_C2H2_sf"/>
</dbReference>
<feature type="compositionally biased region" description="Polar residues" evidence="2">
    <location>
        <begin position="249"/>
        <end position="270"/>
    </location>
</feature>
<feature type="compositionally biased region" description="Basic and acidic residues" evidence="2">
    <location>
        <begin position="677"/>
        <end position="695"/>
    </location>
</feature>
<feature type="region of interest" description="Disordered" evidence="2">
    <location>
        <begin position="1287"/>
        <end position="1334"/>
    </location>
</feature>
<dbReference type="PROSITE" id="PS00028">
    <property type="entry name" value="ZINC_FINGER_C2H2_1"/>
    <property type="match status" value="6"/>
</dbReference>
<gene>
    <name evidence="4" type="ORF">ASZ78_008331</name>
</gene>
<dbReference type="PROSITE" id="PS50157">
    <property type="entry name" value="ZINC_FINGER_C2H2_2"/>
    <property type="match status" value="3"/>
</dbReference>
<feature type="compositionally biased region" description="Basic and acidic residues" evidence="2">
    <location>
        <begin position="1604"/>
        <end position="1615"/>
    </location>
</feature>
<dbReference type="OrthoDB" id="9897853at2759"/>
<feature type="region of interest" description="Disordered" evidence="2">
    <location>
        <begin position="599"/>
        <end position="701"/>
    </location>
</feature>
<feature type="domain" description="C2H2-type" evidence="3">
    <location>
        <begin position="1172"/>
        <end position="1199"/>
    </location>
</feature>
<sequence length="1633" mass="178338">MLGTNEAECGVWCKGTDPDVQPSGSMQCMHTGASSTPSSPTNMLGPSGELQSSGADGEESPGFGSQLLEEKNVWGMEGPREPCSAPCSPPLSHKGSGKEGPESTSDVQPGSPKQNQVRAIPDTDVNSVPPDSANYPTQPATDLPSVTGRVVNVNQDEKFENCSDDGSKHQNDPEALSSGFVALQVSTAVCRGLKRTGDLGPTELNDHHSDTAEAESGDLSKITENGEESLQGENPKSQRAEHDREAASCSLNNTDQGENDTSPGTPNPSQHEPHKEKNPGVLQVTCDICSASFRSKPGLTRHKAVKHHVRNSSVSQPSKAPRSALIPADHTSKAAPQKVPRRSLKVVKEKICSSQTPTDVDEHVPKKTCNRLEKEPSVQMQEVVSRVLSDLSVISLEVSQELHHTRFLHQEMEAKGQCVEARTAGEVSAGKLDPGRQGRKGEKGRRSQSKGLEGVNVSSEKKLNRKVRRRKAKAFASRHEPDRPCELEENSGSPPALLSPSLPDVMEGLHEPGGCISTEEQNRPNSSQHPQNAKQSPCAAELAEDLGDRIASSKEMASEEAATGTAACPEEMVDQVEGSTQACKVWVSGLVKQVGEGLGKVGKEQHHSANSMEKMDAETRDGLGSSSSRNWSSAPQSPPSPSHGVPLLETYDLEGSQMSPTHSALQPVPAASPTSAEPKHWAKAELQPSREHSLDEDSTFSQLFPRDNQFIRRKCTRVYGKRSKKPKPISEAKLQPAGAIDLFTIQVPSNLSDTSSFCITRDDPCEYETISIDDALTLNMCHGNKAKSGEDVLSESKSVALRSDGEKTNQDKEVIDLEDNVLTFLCQNTQMDSVRSMNIWCNLEKEGESLSAEMFEAPIGLESEQSLGEMSSEPPDLVEEPYNGRVSEDSVSPEFHTIDIERLNAKLKMRDVCFFGPCEDPSEDGSTLSLKPKPGQHSKHSRSKLEDGKLSKNRGDITIKAKDKQYKCKVCFQWFLTLGELDFHKLTHNPSPPPTCYMCVQRKFSSREQLRDHLKEKHAKNKAGLWACGMCLKEISDVWMYNEHLREHATQFARKGQAQKSVMGLPSCFGEDNDAVTHFLNTIMCRKPGRSSRHADSSCKHAVSRESRSPRELPLEQEAKVMKEPLESSIKVKPPALSSSKVSASPSPERNSKSEGTPKSVPMHPDCKDPSRDCHHCGKQFPKPFKLQRHLVVHSLQKIYLCHKCPMFYQETKELRNHLSQEHGIVEEQEIKHTTLYACELCADVMHVIKKSFICSMCNYTFSKKEQYDRHMEKHLVGSNKTFKFRGVMRPSTASREGREKGREDSSVREAMPPSKRRKPPPASFPTASGDPVVPQASVKTEEMAVTSGPELSHISALSIEELEKGAFDGKPLPFLDSPEFGIDFAGLTCNQAADQKLSPPHLTEKCGYADTPKRTSIGNKDEYITGLLENPDAATDAMDGIPFLQLAKKVSELPSPRAEAPPAKEIHRTLWGNPSEVSSWEGASKATSPGSAHHPLPLKDKTASPALNRAAKDSALQKKTAGGDAAPEEGQQGGLVKDKPVPEASTKDSSTSPKDHGGNPSRENMEGDGKKKKMRTPGLSRSEGSGELKRNDWSNGEGPAFQKKGEVRHANGDVRRRKAILGKSLQQVLAKE</sequence>
<feature type="region of interest" description="Disordered" evidence="2">
    <location>
        <begin position="194"/>
        <end position="279"/>
    </location>
</feature>
<dbReference type="SMART" id="SM00355">
    <property type="entry name" value="ZnF_C2H2"/>
    <property type="match status" value="7"/>
</dbReference>
<dbReference type="Pfam" id="PF00096">
    <property type="entry name" value="zf-C2H2"/>
    <property type="match status" value="1"/>
</dbReference>
<dbReference type="GO" id="GO:0008270">
    <property type="term" value="F:zinc ion binding"/>
    <property type="evidence" value="ECO:0007669"/>
    <property type="project" value="UniProtKB-KW"/>
</dbReference>
<dbReference type="PANTHER" id="PTHR21465:SF2">
    <property type="entry name" value="ZINC FINGER PROTEIN 469"/>
    <property type="match status" value="1"/>
</dbReference>
<keyword evidence="1" id="KW-0862">Zinc</keyword>
<dbReference type="InterPro" id="IPR013087">
    <property type="entry name" value="Znf_C2H2_type"/>
</dbReference>
<feature type="region of interest" description="Disordered" evidence="2">
    <location>
        <begin position="14"/>
        <end position="175"/>
    </location>
</feature>
<name>A0A226NC34_CALSU</name>
<dbReference type="SUPFAM" id="SSF57667">
    <property type="entry name" value="beta-beta-alpha zinc fingers"/>
    <property type="match status" value="2"/>
</dbReference>
<dbReference type="PANTHER" id="PTHR21465">
    <property type="entry name" value="ZINC FINGER PROTEIN 469"/>
    <property type="match status" value="1"/>
</dbReference>
<dbReference type="STRING" id="9009.A0A226NC34"/>
<accession>A0A226NC34</accession>
<protein>
    <recommendedName>
        <fullName evidence="3">C2H2-type domain-containing protein</fullName>
    </recommendedName>
</protein>
<feature type="compositionally biased region" description="Basic and acidic residues" evidence="2">
    <location>
        <begin position="477"/>
        <end position="486"/>
    </location>
</feature>
<dbReference type="Proteomes" id="UP000198323">
    <property type="component" value="Unassembled WGS sequence"/>
</dbReference>
<keyword evidence="1" id="KW-0479">Metal-binding</keyword>
<keyword evidence="1" id="KW-0863">Zinc-finger</keyword>
<evidence type="ECO:0000256" key="1">
    <source>
        <dbReference type="PROSITE-ProRule" id="PRU00042"/>
    </source>
</evidence>
<evidence type="ECO:0000313" key="4">
    <source>
        <dbReference type="EMBL" id="OXB65048.1"/>
    </source>
</evidence>
<evidence type="ECO:0000259" key="3">
    <source>
        <dbReference type="PROSITE" id="PS50157"/>
    </source>
</evidence>
<dbReference type="InterPro" id="IPR039270">
    <property type="entry name" value="ZNF469"/>
</dbReference>
<proteinExistence type="predicted"/>
<reference evidence="4 5" key="1">
    <citation type="submission" date="2016-07" db="EMBL/GenBank/DDBJ databases">
        <title>Disparate Historic Effective Population Sizes Predicted by Modern Levels of Genome Diversity for the Scaled Quail (Callipepla squamata) and the Northern Bobwhite (Colinus virginianus): Inferences from First and Second Generation Draft Genome Assemblies for Sympatric New World Quail.</title>
        <authorList>
            <person name="Oldeschulte D.L."/>
            <person name="Halley Y.A."/>
            <person name="Bhattarai E.K."/>
            <person name="Brashear W.A."/>
            <person name="Hill J."/>
            <person name="Metz R.P."/>
            <person name="Johnson C.D."/>
            <person name="Rollins D."/>
            <person name="Peterson M.J."/>
            <person name="Bickhart D.M."/>
            <person name="Decker J.E."/>
            <person name="Seabury C.M."/>
        </authorList>
    </citation>
    <scope>NUCLEOTIDE SEQUENCE [LARGE SCALE GENOMIC DNA]</scope>
    <source>
        <strain evidence="4 5">Texas</strain>
        <tissue evidence="4">Leg muscle</tissue>
    </source>
</reference>
<dbReference type="EMBL" id="MCFN01000104">
    <property type="protein sequence ID" value="OXB65048.1"/>
    <property type="molecule type" value="Genomic_DNA"/>
</dbReference>
<keyword evidence="5" id="KW-1185">Reference proteome</keyword>
<organism evidence="4 5">
    <name type="scientific">Callipepla squamata</name>
    <name type="common">Scaled quail</name>
    <dbReference type="NCBI Taxonomy" id="9009"/>
    <lineage>
        <taxon>Eukaryota</taxon>
        <taxon>Metazoa</taxon>
        <taxon>Chordata</taxon>
        <taxon>Craniata</taxon>
        <taxon>Vertebrata</taxon>
        <taxon>Euteleostomi</taxon>
        <taxon>Archelosauria</taxon>
        <taxon>Archosauria</taxon>
        <taxon>Dinosauria</taxon>
        <taxon>Saurischia</taxon>
        <taxon>Theropoda</taxon>
        <taxon>Coelurosauria</taxon>
        <taxon>Aves</taxon>
        <taxon>Neognathae</taxon>
        <taxon>Galloanserae</taxon>
        <taxon>Galliformes</taxon>
        <taxon>Odontophoridae</taxon>
        <taxon>Callipepla</taxon>
    </lineage>
</organism>
<feature type="compositionally biased region" description="Basic and acidic residues" evidence="2">
    <location>
        <begin position="1554"/>
        <end position="1570"/>
    </location>
</feature>
<feature type="domain" description="C2H2-type" evidence="3">
    <location>
        <begin position="966"/>
        <end position="993"/>
    </location>
</feature>
<feature type="compositionally biased region" description="Low complexity" evidence="2">
    <location>
        <begin position="625"/>
        <end position="635"/>
    </location>
</feature>
<evidence type="ECO:0000313" key="5">
    <source>
        <dbReference type="Proteomes" id="UP000198323"/>
    </source>
</evidence>
<feature type="domain" description="C2H2-type" evidence="3">
    <location>
        <begin position="1253"/>
        <end position="1275"/>
    </location>
</feature>
<feature type="compositionally biased region" description="Polar residues" evidence="2">
    <location>
        <begin position="523"/>
        <end position="535"/>
    </location>
</feature>
<feature type="region of interest" description="Disordered" evidence="2">
    <location>
        <begin position="300"/>
        <end position="340"/>
    </location>
</feature>
<feature type="compositionally biased region" description="Low complexity" evidence="2">
    <location>
        <begin position="491"/>
        <end position="503"/>
    </location>
</feature>
<dbReference type="Gene3D" id="3.30.160.60">
    <property type="entry name" value="Classic Zinc Finger"/>
    <property type="match status" value="2"/>
</dbReference>
<feature type="compositionally biased region" description="Polar residues" evidence="2">
    <location>
        <begin position="22"/>
        <end position="54"/>
    </location>
</feature>
<feature type="compositionally biased region" description="Basic and acidic residues" evidence="2">
    <location>
        <begin position="155"/>
        <end position="172"/>
    </location>
</feature>
<feature type="region of interest" description="Disordered" evidence="2">
    <location>
        <begin position="921"/>
        <end position="949"/>
    </location>
</feature>
<feature type="region of interest" description="Disordered" evidence="2">
    <location>
        <begin position="1088"/>
        <end position="1167"/>
    </location>
</feature>
<feature type="compositionally biased region" description="Basic and acidic residues" evidence="2">
    <location>
        <begin position="433"/>
        <end position="445"/>
    </location>
</feature>
<feature type="region of interest" description="Disordered" evidence="2">
    <location>
        <begin position="1454"/>
        <end position="1616"/>
    </location>
</feature>
<feature type="compositionally biased region" description="Basic and acidic residues" evidence="2">
    <location>
        <begin position="601"/>
        <end position="621"/>
    </location>
</feature>
<feature type="compositionally biased region" description="Basic residues" evidence="2">
    <location>
        <begin position="463"/>
        <end position="473"/>
    </location>
</feature>